<feature type="domain" description="PCI" evidence="6">
    <location>
        <begin position="204"/>
        <end position="374"/>
    </location>
</feature>
<dbReference type="Proteomes" id="UP000501346">
    <property type="component" value="Chromosome SeIX"/>
</dbReference>
<evidence type="ECO:0000256" key="2">
    <source>
        <dbReference type="ARBA" id="ARBA00004496"/>
    </source>
</evidence>
<dbReference type="GO" id="GO:0005737">
    <property type="term" value="C:cytoplasm"/>
    <property type="evidence" value="ECO:0007669"/>
    <property type="project" value="UniProtKB-SubCell"/>
</dbReference>
<organism evidence="7 8">
    <name type="scientific">Saccharomyces pastorianus</name>
    <name type="common">Lager yeast</name>
    <name type="synonym">Saccharomyces cerevisiae x Saccharomyces eubayanus</name>
    <dbReference type="NCBI Taxonomy" id="27292"/>
    <lineage>
        <taxon>Eukaryota</taxon>
        <taxon>Fungi</taxon>
        <taxon>Dikarya</taxon>
        <taxon>Ascomycota</taxon>
        <taxon>Saccharomycotina</taxon>
        <taxon>Saccharomycetes</taxon>
        <taxon>Saccharomycetales</taxon>
        <taxon>Saccharomycetaceae</taxon>
        <taxon>Saccharomyces</taxon>
    </lineage>
</organism>
<accession>A0A6C1EAT5</accession>
<evidence type="ECO:0000313" key="8">
    <source>
        <dbReference type="Proteomes" id="UP000501346"/>
    </source>
</evidence>
<evidence type="ECO:0000256" key="1">
    <source>
        <dbReference type="ARBA" id="ARBA00004123"/>
    </source>
</evidence>
<protein>
    <submittedName>
        <fullName evidence="7">COP9 signalosome complex subunit 11</fullName>
    </submittedName>
</protein>
<dbReference type="PANTHER" id="PTHR14145:SF2">
    <property type="entry name" value="COP9 SIGNALOSOME COMPLEX SUBUNIT 1"/>
    <property type="match status" value="1"/>
</dbReference>
<proteinExistence type="predicted"/>
<keyword evidence="5" id="KW-0539">Nucleus</keyword>
<evidence type="ECO:0000259" key="6">
    <source>
        <dbReference type="PROSITE" id="PS50250"/>
    </source>
</evidence>
<name>A0A6C1EAT5_SACPS</name>
<keyword evidence="3" id="KW-0963">Cytoplasm</keyword>
<dbReference type="PANTHER" id="PTHR14145">
    <property type="entry name" value="26S PROTESOME SUBUNIT 6"/>
    <property type="match status" value="1"/>
</dbReference>
<dbReference type="InterPro" id="IPR000717">
    <property type="entry name" value="PCI_dom"/>
</dbReference>
<evidence type="ECO:0000313" key="7">
    <source>
        <dbReference type="EMBL" id="QID85817.1"/>
    </source>
</evidence>
<evidence type="ECO:0000256" key="3">
    <source>
        <dbReference type="ARBA" id="ARBA00022490"/>
    </source>
</evidence>
<evidence type="ECO:0000256" key="5">
    <source>
        <dbReference type="ARBA" id="ARBA00023242"/>
    </source>
</evidence>
<keyword evidence="4" id="KW-0736">Signalosome</keyword>
<sequence>MFYGAKGPLLIERIGHLLSTNYGSREERRQWAIQGINYLQGIQYTNSPYIGLLIKESGLRLPDQLKSQLVGKPHFSLLGGFDESTAQDLISHNFSNAIFQMESKEVPLSKQYQHLEKITQIYLLCRNFKGIEEIEYNLKSFTNSHENNDNLKFAHNEKTTMVKDRNNHDIAQENLFSLIRIQLMFCVSYFLQERYFDCCTKFFLIINSEPLTLKVLSEYVDSMEFISKEEFLMMINISVLISIPLDNYDDFIYLNDIKPFFQMTPVLIKCLELLINTNFNQFFQVWHGEINRVCMESFFLEPSWSSSAAIIMRCKIYFFYLRISRRLQFSYLSSTLGIDLEDIKEELTNLIVSGQLNFEIDDDVIHFEDSSILQSIINEIGKNGTIINKAIGELKNENMDLKDIIQSNPVQYSCTNNAINAINNESSEDMDIDEIIDTSDISNTEDGLFGN</sequence>
<reference evidence="7 8" key="1">
    <citation type="journal article" date="2019" name="BMC Genomics">
        <title>Chromosome level assembly and comparative genome analysis confirm lager-brewing yeasts originated from a single hybridization.</title>
        <authorList>
            <person name="Salazar A.N."/>
            <person name="Gorter de Vries A.R."/>
            <person name="van den Broek M."/>
            <person name="Brouwers N."/>
            <person name="de la Torre Cortes P."/>
            <person name="Kuijpers N.G.A."/>
            <person name="Daran J.G."/>
            <person name="Abeel T."/>
        </authorList>
    </citation>
    <scope>NUCLEOTIDE SEQUENCE [LARGE SCALE GENOMIC DNA]</scope>
    <source>
        <strain evidence="7 8">CBS 1483</strain>
    </source>
</reference>
<comment type="subcellular location">
    <subcellularLocation>
        <location evidence="2">Cytoplasm</location>
    </subcellularLocation>
    <subcellularLocation>
        <location evidence="1">Nucleus</location>
    </subcellularLocation>
</comment>
<dbReference type="OrthoDB" id="4033625at2759"/>
<dbReference type="AlphaFoldDB" id="A0A6C1EAT5"/>
<dbReference type="SMART" id="SM00088">
    <property type="entry name" value="PINT"/>
    <property type="match status" value="1"/>
</dbReference>
<dbReference type="EMBL" id="CP049006">
    <property type="protein sequence ID" value="QID85817.1"/>
    <property type="molecule type" value="Genomic_DNA"/>
</dbReference>
<evidence type="ECO:0000256" key="4">
    <source>
        <dbReference type="ARBA" id="ARBA00022790"/>
    </source>
</evidence>
<keyword evidence="8" id="KW-1185">Reference proteome</keyword>
<gene>
    <name evidence="7" type="primary">PCI8_2</name>
    <name evidence="7" type="ORF">GRS66_008406</name>
</gene>
<dbReference type="InterPro" id="IPR019585">
    <property type="entry name" value="Rpn7/CSN1"/>
</dbReference>
<dbReference type="PROSITE" id="PS50250">
    <property type="entry name" value="PCI"/>
    <property type="match status" value="1"/>
</dbReference>
<dbReference type="GO" id="GO:0008180">
    <property type="term" value="C:COP9 signalosome"/>
    <property type="evidence" value="ECO:0007669"/>
    <property type="project" value="UniProtKB-KW"/>
</dbReference>